<gene>
    <name evidence="1" type="ORF">DWB77_03080</name>
</gene>
<dbReference type="AlphaFoldDB" id="A0A387HJD7"/>
<dbReference type="RefSeq" id="WP_281280000.1">
    <property type="nucleotide sequence ID" value="NZ_CP032698.1"/>
</dbReference>
<sequence>MPVSVHTVPGVPWLGVYVTDRAHELGPSNTWARAVLVPCGLAA</sequence>
<dbReference type="Proteomes" id="UP000271554">
    <property type="component" value="Chromosome"/>
</dbReference>
<proteinExistence type="predicted"/>
<dbReference type="KEGG" id="shun:DWB77_03080"/>
<keyword evidence="2" id="KW-1185">Reference proteome</keyword>
<organism evidence="1 2">
    <name type="scientific">Streptomyces hundungensis</name>
    <dbReference type="NCBI Taxonomy" id="1077946"/>
    <lineage>
        <taxon>Bacteria</taxon>
        <taxon>Bacillati</taxon>
        <taxon>Actinomycetota</taxon>
        <taxon>Actinomycetes</taxon>
        <taxon>Kitasatosporales</taxon>
        <taxon>Streptomycetaceae</taxon>
        <taxon>Streptomyces</taxon>
    </lineage>
</organism>
<reference evidence="1 2" key="1">
    <citation type="submission" date="2018-10" db="EMBL/GenBank/DDBJ databases">
        <title>Relationship between Morphology and Antimicrobial Activity in Streptomyces.</title>
        <authorList>
            <person name="Kang H.J."/>
            <person name="Kim S.B."/>
        </authorList>
    </citation>
    <scope>NUCLEOTIDE SEQUENCE [LARGE SCALE GENOMIC DNA]</scope>
    <source>
        <strain evidence="1 2">BH38</strain>
    </source>
</reference>
<accession>A0A387HJD7</accession>
<name>A0A387HJD7_9ACTN</name>
<protein>
    <submittedName>
        <fullName evidence="1">Uncharacterized protein</fullName>
    </submittedName>
</protein>
<evidence type="ECO:0000313" key="2">
    <source>
        <dbReference type="Proteomes" id="UP000271554"/>
    </source>
</evidence>
<evidence type="ECO:0000313" key="1">
    <source>
        <dbReference type="EMBL" id="AYG80942.1"/>
    </source>
</evidence>
<dbReference type="EMBL" id="CP032698">
    <property type="protein sequence ID" value="AYG80942.1"/>
    <property type="molecule type" value="Genomic_DNA"/>
</dbReference>